<dbReference type="AlphaFoldDB" id="A0A0A1W1R9"/>
<dbReference type="Proteomes" id="UP000030321">
    <property type="component" value="Unassembled WGS sequence"/>
</dbReference>
<gene>
    <name evidence="1" type="ORF">N44_04291</name>
</gene>
<dbReference type="GO" id="GO:0008168">
    <property type="term" value="F:methyltransferase activity"/>
    <property type="evidence" value="ECO:0007669"/>
    <property type="project" value="UniProtKB-KW"/>
</dbReference>
<evidence type="ECO:0000313" key="2">
    <source>
        <dbReference type="Proteomes" id="UP000030321"/>
    </source>
</evidence>
<protein>
    <submittedName>
        <fullName evidence="1">Methyltransferase type 11</fullName>
    </submittedName>
</protein>
<keyword evidence="1" id="KW-0489">Methyltransferase</keyword>
<keyword evidence="1" id="KW-0808">Transferase</keyword>
<proteinExistence type="predicted"/>
<accession>A0A0A1W1R9</accession>
<sequence length="230" mass="26658">MVEKLGIDYFDKNRPLAKLHGKTTLQMRRKMYDFLENAVDGVRGKKFLDHGSTPETTRQASNCFIRWLLEDDAKVYACSPEEISHLAAFFPGLVVLDWPPTPSQVEGIDYIISSAVIEHVGNEQSQIEYVSSLLRLCPRLFITTPNRYHWLEFHTRLPLLHWLPRSWHRAVLNLIGMKFWASEKNLRLLAEDEFARIIEQAARINGLKVTLHWYKPKFLGLVSNLCVLVN</sequence>
<dbReference type="SUPFAM" id="SSF53335">
    <property type="entry name" value="S-adenosyl-L-methionine-dependent methyltransferases"/>
    <property type="match status" value="1"/>
</dbReference>
<dbReference type="EMBL" id="BBPA01000070">
    <property type="protein sequence ID" value="GAL95436.1"/>
    <property type="molecule type" value="Genomic_DNA"/>
</dbReference>
<name>A0A0A1W1R9_MICAE</name>
<organism evidence="1 2">
    <name type="scientific">Microcystis aeruginosa NIES-44</name>
    <dbReference type="NCBI Taxonomy" id="449439"/>
    <lineage>
        <taxon>Bacteria</taxon>
        <taxon>Bacillati</taxon>
        <taxon>Cyanobacteriota</taxon>
        <taxon>Cyanophyceae</taxon>
        <taxon>Oscillatoriophycideae</taxon>
        <taxon>Chroococcales</taxon>
        <taxon>Microcystaceae</taxon>
        <taxon>Microcystis</taxon>
    </lineage>
</organism>
<dbReference type="Gene3D" id="3.40.50.150">
    <property type="entry name" value="Vaccinia Virus protein VP39"/>
    <property type="match status" value="1"/>
</dbReference>
<comment type="caution">
    <text evidence="1">The sequence shown here is derived from an EMBL/GenBank/DDBJ whole genome shotgun (WGS) entry which is preliminary data.</text>
</comment>
<evidence type="ECO:0000313" key="1">
    <source>
        <dbReference type="EMBL" id="GAL95436.1"/>
    </source>
</evidence>
<dbReference type="RefSeq" id="WP_045361924.1">
    <property type="nucleotide sequence ID" value="NZ_BBPA01000070.1"/>
</dbReference>
<dbReference type="GO" id="GO:0032259">
    <property type="term" value="P:methylation"/>
    <property type="evidence" value="ECO:0007669"/>
    <property type="project" value="UniProtKB-KW"/>
</dbReference>
<dbReference type="InterPro" id="IPR029063">
    <property type="entry name" value="SAM-dependent_MTases_sf"/>
</dbReference>
<reference evidence="2" key="1">
    <citation type="journal article" date="2015" name="Genome">
        <title>Whole Genome Sequence of the Non-Microcystin-Producing Microcystis aeruginosa Strain NIES-44.</title>
        <authorList>
            <person name="Okano K."/>
            <person name="Miyata N."/>
            <person name="Ozaki Y."/>
        </authorList>
    </citation>
    <scope>NUCLEOTIDE SEQUENCE [LARGE SCALE GENOMIC DNA]</scope>
    <source>
        <strain evidence="2">NIES-44</strain>
    </source>
</reference>